<dbReference type="EMBL" id="JQED01000005">
    <property type="protein sequence ID" value="KGJ94342.1"/>
    <property type="molecule type" value="Genomic_DNA"/>
</dbReference>
<dbReference type="AlphaFoldDB" id="A0A099KWT2"/>
<protein>
    <recommendedName>
        <fullName evidence="3">DUF748 domain-containing protein</fullName>
    </recommendedName>
</protein>
<dbReference type="Pfam" id="PF05359">
    <property type="entry name" value="DUF748"/>
    <property type="match status" value="1"/>
</dbReference>
<organism evidence="1 2">
    <name type="scientific">Colwellia psychrerythraea</name>
    <name type="common">Vibrio psychroerythus</name>
    <dbReference type="NCBI Taxonomy" id="28229"/>
    <lineage>
        <taxon>Bacteria</taxon>
        <taxon>Pseudomonadati</taxon>
        <taxon>Pseudomonadota</taxon>
        <taxon>Gammaproteobacteria</taxon>
        <taxon>Alteromonadales</taxon>
        <taxon>Colwelliaceae</taxon>
        <taxon>Colwellia</taxon>
    </lineage>
</organism>
<dbReference type="OrthoDB" id="6114420at2"/>
<dbReference type="RefSeq" id="WP_033092320.1">
    <property type="nucleotide sequence ID" value="NZ_JQED01000005.1"/>
</dbReference>
<comment type="caution">
    <text evidence="1">The sequence shown here is derived from an EMBL/GenBank/DDBJ whole genome shotgun (WGS) entry which is preliminary data.</text>
</comment>
<gene>
    <name evidence="1" type="ORF">ND2E_1531</name>
</gene>
<dbReference type="InterPro" id="IPR008023">
    <property type="entry name" value="DUF748"/>
</dbReference>
<reference evidence="1 2" key="1">
    <citation type="submission" date="2014-08" db="EMBL/GenBank/DDBJ databases">
        <title>Genomic and Phenotypic Diversity of Colwellia psychrerythraea strains from Disparate Marine Basins.</title>
        <authorList>
            <person name="Techtmann S.M."/>
            <person name="Stelling S.C."/>
            <person name="Utturkar S.M."/>
            <person name="Alshibli N."/>
            <person name="Harris A."/>
            <person name="Brown S.D."/>
            <person name="Hazen T.C."/>
        </authorList>
    </citation>
    <scope>NUCLEOTIDE SEQUENCE [LARGE SCALE GENOMIC DNA]</scope>
    <source>
        <strain evidence="1 2">ND2E</strain>
    </source>
</reference>
<evidence type="ECO:0000313" key="1">
    <source>
        <dbReference type="EMBL" id="KGJ94342.1"/>
    </source>
</evidence>
<accession>A0A099KWT2</accession>
<proteinExistence type="predicted"/>
<evidence type="ECO:0000313" key="2">
    <source>
        <dbReference type="Proteomes" id="UP000029843"/>
    </source>
</evidence>
<sequence length="855" mass="94769">MATLLSFFTHKFFKVLLALYLSLFLFLWLVSSPVAKHFITPVLAKHQLQLADNASIRFNPFLMRLTLSDIDLSSTKSKQQETVFALRELTLQVALWQLAFDKITLSKFSLTQGKMKVIQHEDHLIIAGITIPSATEEAEFSTKKATKDVEQQVHEETSNEVATSFPYQLVLPDFILKQFAIDFEINNHKTNNKTHHITIEQLALSQIKATETKQEGNLALNALVDTTQLSFTANTQLLSGKGDINSNLLINNYPIEKLAQHAEQLTALKGTISFRSQQTITLAEQGVNFRIQKANLTLEDLLLDIAKQRFTLQSFQQKLSDVAVNLQENKIIHLAGKSSITLTDALLSQNESKATIAAFKQLSLDDINFLLDDEPSIDITDIVLDDLLFSKKTTLADEVAQKAMDRINKRAAEDGLDIAAAAIVKLPPVIQLKQLTLNNLHIHEKSIDINSIIFDTLTGEIIVKENKDIANLVNLDDKSNDESAAAPRVSEEVVAIETELEVEAAEVKREAFVFSFKELSFINEGSFAFTDFSVDPIYQRTLFLDTLNVGALSNRKENKQQKTPYTLVGRSNKYANFNLSGYVQPFTDIATYHLKGDFKEFSLPAISSYLKASTGIEVKTGQLNTAVDLTLTDDEVDGNIILLLQALETALVDSEEAGNLIDQGALPLNMAMGMLKDSDGNVELDVPLSGSISDPNFGLGSIVTLITKKAIMSATQDYLMTTFVPYANIVSIAITAGEFALKLRFDDLEYQVKQVKPDDQQSAYLNDFIALMQDKEDTRVTICAISTPADIGLEAGVSVENKSDIKKLLDIGEQREHAFKDHLIEQGKIDSSRILFCKPQIDSDVGAIPRIGISV</sequence>
<name>A0A099KWT2_COLPS</name>
<dbReference type="PATRIC" id="fig|28229.4.peg.534"/>
<dbReference type="Proteomes" id="UP000029843">
    <property type="component" value="Unassembled WGS sequence"/>
</dbReference>
<evidence type="ECO:0008006" key="3">
    <source>
        <dbReference type="Google" id="ProtNLM"/>
    </source>
</evidence>